<evidence type="ECO:0000313" key="1">
    <source>
        <dbReference type="EMBL" id="GAL93879.1"/>
    </source>
</evidence>
<proteinExistence type="predicted"/>
<sequence length="76" mass="7953">MADGFRDRLIGYVGLIGFGVEGDEDDGGLGLQVVDNSITAAFPLFNITVFEANFENGEIESLNAIAGGLSCLKGLK</sequence>
<name>A0A0A1VWD1_MICAE</name>
<dbReference type="AlphaFoldDB" id="A0A0A1VWD1"/>
<comment type="caution">
    <text evidence="1">The sequence shown here is derived from an EMBL/GenBank/DDBJ whole genome shotgun (WGS) entry which is preliminary data.</text>
</comment>
<dbReference type="EMBL" id="BBPA01000049">
    <property type="protein sequence ID" value="GAL93879.1"/>
    <property type="molecule type" value="Genomic_DNA"/>
</dbReference>
<gene>
    <name evidence="1" type="ORF">N44_03631</name>
</gene>
<reference evidence="2" key="1">
    <citation type="journal article" date="2015" name="Genome">
        <title>Whole Genome Sequence of the Non-Microcystin-Producing Microcystis aeruginosa Strain NIES-44.</title>
        <authorList>
            <person name="Okano K."/>
            <person name="Miyata N."/>
            <person name="Ozaki Y."/>
        </authorList>
    </citation>
    <scope>NUCLEOTIDE SEQUENCE [LARGE SCALE GENOMIC DNA]</scope>
    <source>
        <strain evidence="2">NIES-44</strain>
    </source>
</reference>
<organism evidence="1 2">
    <name type="scientific">Microcystis aeruginosa NIES-44</name>
    <dbReference type="NCBI Taxonomy" id="449439"/>
    <lineage>
        <taxon>Bacteria</taxon>
        <taxon>Bacillati</taxon>
        <taxon>Cyanobacteriota</taxon>
        <taxon>Cyanophyceae</taxon>
        <taxon>Oscillatoriophycideae</taxon>
        <taxon>Chroococcales</taxon>
        <taxon>Microcystaceae</taxon>
        <taxon>Microcystis</taxon>
    </lineage>
</organism>
<protein>
    <submittedName>
        <fullName evidence="1">Uncharacterized protein</fullName>
    </submittedName>
</protein>
<dbReference type="Proteomes" id="UP000030321">
    <property type="component" value="Unassembled WGS sequence"/>
</dbReference>
<accession>A0A0A1VWD1</accession>
<evidence type="ECO:0000313" key="2">
    <source>
        <dbReference type="Proteomes" id="UP000030321"/>
    </source>
</evidence>